<evidence type="ECO:0000313" key="4">
    <source>
        <dbReference type="Proteomes" id="UP000002748"/>
    </source>
</evidence>
<dbReference type="AlphaFoldDB" id="J4UAI0"/>
<dbReference type="SUPFAM" id="SSF46689">
    <property type="entry name" value="Homeodomain-like"/>
    <property type="match status" value="1"/>
</dbReference>
<dbReference type="Gene3D" id="1.10.10.60">
    <property type="entry name" value="Homeodomain-like"/>
    <property type="match status" value="1"/>
</dbReference>
<dbReference type="VEuPathDB" id="FungiDB:A1Q1_03335"/>
<evidence type="ECO:0000256" key="1">
    <source>
        <dbReference type="SAM" id="MobiDB-lite"/>
    </source>
</evidence>
<organism evidence="3 4">
    <name type="scientific">Trichosporon asahii var. asahii (strain ATCC 90039 / CBS 2479 / JCM 2466 / KCTC 7840 / NBRC 103889/ NCYC 2677 / UAMH 7654)</name>
    <name type="common">Yeast</name>
    <dbReference type="NCBI Taxonomy" id="1186058"/>
    <lineage>
        <taxon>Eukaryota</taxon>
        <taxon>Fungi</taxon>
        <taxon>Dikarya</taxon>
        <taxon>Basidiomycota</taxon>
        <taxon>Agaricomycotina</taxon>
        <taxon>Tremellomycetes</taxon>
        <taxon>Trichosporonales</taxon>
        <taxon>Trichosporonaceae</taxon>
        <taxon>Trichosporon</taxon>
    </lineage>
</organism>
<dbReference type="PROSITE" id="PS50090">
    <property type="entry name" value="MYB_LIKE"/>
    <property type="match status" value="1"/>
</dbReference>
<gene>
    <name evidence="3" type="ORF">A1Q1_03335</name>
</gene>
<feature type="region of interest" description="Disordered" evidence="1">
    <location>
        <begin position="1"/>
        <end position="52"/>
    </location>
</feature>
<feature type="compositionally biased region" description="Polar residues" evidence="1">
    <location>
        <begin position="1"/>
        <end position="10"/>
    </location>
</feature>
<sequence>MPRAKSTSAAPESKGKPYSKPSSSSKGKSPAPAAGAKKKSKNPTNKKQGAWSSDELKALYDVMCPKRTGVKWDEVARAIPGRDAKSCNNKPKIMEMIMALAED</sequence>
<dbReference type="OrthoDB" id="272624at2759"/>
<dbReference type="EMBL" id="ALBS01000229">
    <property type="protein sequence ID" value="EJT47760.1"/>
    <property type="molecule type" value="Genomic_DNA"/>
</dbReference>
<dbReference type="RefSeq" id="XP_014178642.1">
    <property type="nucleotide sequence ID" value="XM_014323167.1"/>
</dbReference>
<evidence type="ECO:0000313" key="3">
    <source>
        <dbReference type="EMBL" id="EJT47760.1"/>
    </source>
</evidence>
<proteinExistence type="predicted"/>
<dbReference type="KEGG" id="tasa:A1Q1_03335"/>
<dbReference type="CDD" id="cd00167">
    <property type="entry name" value="SANT"/>
    <property type="match status" value="1"/>
</dbReference>
<dbReference type="Proteomes" id="UP000002748">
    <property type="component" value="Unassembled WGS sequence"/>
</dbReference>
<feature type="domain" description="Myb-like" evidence="2">
    <location>
        <begin position="43"/>
        <end position="90"/>
    </location>
</feature>
<feature type="compositionally biased region" description="Low complexity" evidence="1">
    <location>
        <begin position="16"/>
        <end position="35"/>
    </location>
</feature>
<protein>
    <recommendedName>
        <fullName evidence="2">Myb-like domain-containing protein</fullName>
    </recommendedName>
</protein>
<dbReference type="InterPro" id="IPR009057">
    <property type="entry name" value="Homeodomain-like_sf"/>
</dbReference>
<dbReference type="GeneID" id="25986848"/>
<accession>J4UAI0</accession>
<name>J4UAI0_TRIAS</name>
<evidence type="ECO:0000259" key="2">
    <source>
        <dbReference type="PROSITE" id="PS50090"/>
    </source>
</evidence>
<comment type="caution">
    <text evidence="3">The sequence shown here is derived from an EMBL/GenBank/DDBJ whole genome shotgun (WGS) entry which is preliminary data.</text>
</comment>
<dbReference type="InterPro" id="IPR001005">
    <property type="entry name" value="SANT/Myb"/>
</dbReference>
<reference evidence="3 4" key="1">
    <citation type="journal article" date="2012" name="Eukaryot. Cell">
        <title>Draft genome sequence of CBS 2479, the standard type strain of Trichosporon asahii.</title>
        <authorList>
            <person name="Yang R.Y."/>
            <person name="Li H.T."/>
            <person name="Zhu H."/>
            <person name="Zhou G.P."/>
            <person name="Wang M."/>
            <person name="Wang L."/>
        </authorList>
    </citation>
    <scope>NUCLEOTIDE SEQUENCE [LARGE SCALE GENOMIC DNA]</scope>
    <source>
        <strain evidence="4">ATCC 90039 / CBS 2479 / JCM 2466 / KCTC 7840 / NCYC 2677 / UAMH 7654</strain>
    </source>
</reference>
<dbReference type="HOGENOM" id="CLU_2265586_0_0_1"/>